<dbReference type="PRINTS" id="PR01755">
    <property type="entry name" value="SECFTRNLCASE"/>
</dbReference>
<dbReference type="NCBIfam" id="TIGR00966">
    <property type="entry name" value="transloc_SecF"/>
    <property type="match status" value="1"/>
</dbReference>
<dbReference type="InterPro" id="IPR022813">
    <property type="entry name" value="SecD/SecF_arch_bac"/>
</dbReference>
<dbReference type="GO" id="GO:0015450">
    <property type="term" value="F:protein-transporting ATPase activity"/>
    <property type="evidence" value="ECO:0007669"/>
    <property type="project" value="InterPro"/>
</dbReference>
<evidence type="ECO:0000256" key="10">
    <source>
        <dbReference type="HAMAP-Rule" id="MF_01464"/>
    </source>
</evidence>
<organism evidence="12 13">
    <name type="scientific">Candidatus Campbellbacteria bacterium CG22_combo_CG10-13_8_21_14_all_43_18</name>
    <dbReference type="NCBI Taxonomy" id="1974530"/>
    <lineage>
        <taxon>Bacteria</taxon>
        <taxon>Candidatus Campbelliibacteriota</taxon>
    </lineage>
</organism>
<comment type="caution">
    <text evidence="12">The sequence shown here is derived from an EMBL/GenBank/DDBJ whole genome shotgun (WGS) entry which is preliminary data.</text>
</comment>
<keyword evidence="7 10" id="KW-1133">Transmembrane helix</keyword>
<feature type="transmembrane region" description="Helical" evidence="10">
    <location>
        <begin position="189"/>
        <end position="210"/>
    </location>
</feature>
<evidence type="ECO:0000313" key="13">
    <source>
        <dbReference type="Proteomes" id="UP000231276"/>
    </source>
</evidence>
<evidence type="ECO:0000256" key="7">
    <source>
        <dbReference type="ARBA" id="ARBA00022989"/>
    </source>
</evidence>
<evidence type="ECO:0000256" key="2">
    <source>
        <dbReference type="ARBA" id="ARBA00022448"/>
    </source>
</evidence>
<feature type="transmembrane region" description="Helical" evidence="10">
    <location>
        <begin position="126"/>
        <end position="145"/>
    </location>
</feature>
<name>A0A2H0DXG6_9BACT</name>
<accession>A0A2H0DXG6</accession>
<comment type="subcellular location">
    <subcellularLocation>
        <location evidence="1 10">Cell membrane</location>
        <topology evidence="1 10">Multi-pass membrane protein</topology>
    </subcellularLocation>
</comment>
<feature type="transmembrane region" description="Helical" evidence="10">
    <location>
        <begin position="268"/>
        <end position="295"/>
    </location>
</feature>
<dbReference type="GO" id="GO:0043952">
    <property type="term" value="P:protein transport by the Sec complex"/>
    <property type="evidence" value="ECO:0007669"/>
    <property type="project" value="UniProtKB-UniRule"/>
</dbReference>
<evidence type="ECO:0000313" key="12">
    <source>
        <dbReference type="EMBL" id="PIP86280.1"/>
    </source>
</evidence>
<feature type="domain" description="SSD" evidence="11">
    <location>
        <begin position="126"/>
        <end position="294"/>
    </location>
</feature>
<dbReference type="GO" id="GO:0005886">
    <property type="term" value="C:plasma membrane"/>
    <property type="evidence" value="ECO:0007669"/>
    <property type="project" value="UniProtKB-SubCell"/>
</dbReference>
<dbReference type="PANTHER" id="PTHR30081">
    <property type="entry name" value="PROTEIN-EXPORT MEMBRANE PROTEIN SEC"/>
    <property type="match status" value="1"/>
</dbReference>
<dbReference type="InterPro" id="IPR000731">
    <property type="entry name" value="SSD"/>
</dbReference>
<evidence type="ECO:0000256" key="8">
    <source>
        <dbReference type="ARBA" id="ARBA00023010"/>
    </source>
</evidence>
<comment type="similarity">
    <text evidence="10">Belongs to the SecD/SecF family. SecF subfamily.</text>
</comment>
<dbReference type="SUPFAM" id="SSF82866">
    <property type="entry name" value="Multidrug efflux transporter AcrB transmembrane domain"/>
    <property type="match status" value="1"/>
</dbReference>
<comment type="subunit">
    <text evidence="10">Forms a complex with SecD. Part of the essential Sec protein translocation apparatus which comprises SecA, SecYEG and auxiliary proteins SecDF. Other proteins may also be involved.</text>
</comment>
<evidence type="ECO:0000256" key="9">
    <source>
        <dbReference type="ARBA" id="ARBA00023136"/>
    </source>
</evidence>
<keyword evidence="8 10" id="KW-0811">Translocation</keyword>
<proteinExistence type="inferred from homology"/>
<dbReference type="HAMAP" id="MF_01464_B">
    <property type="entry name" value="SecF_B"/>
    <property type="match status" value="1"/>
</dbReference>
<sequence>MFIIRNKKFFFVLSGFLIALSLLLIFTKGLSFGIDFTGGSILEVEYEGKRPEIISVKEKLDALALGAYRLQPLGEKSFILRTRELNQTEKETALKIFSAVGPEGRVAEKRFNTVGPVIGEELKQKAFVAILIVVTAIILFIAFSFRKVSKPVSSWKYGLVAIVALVHDIVIPTGFFVLLHILSGVEIDILFVTALLAILGFSVNDTIVVFDRIRENLNSNQERKIEEDFEKTVGRSLSQTFSRSVNTSLTTLLVLLSLFFLGGTATRYFALALVIGVIFGTYSSIFLASPLLVWLAPTPVSEK</sequence>
<dbReference type="PROSITE" id="PS50156">
    <property type="entry name" value="SSD"/>
    <property type="match status" value="1"/>
</dbReference>
<dbReference type="Pfam" id="PF07549">
    <property type="entry name" value="Sec_GG"/>
    <property type="match status" value="1"/>
</dbReference>
<dbReference type="AlphaFoldDB" id="A0A2H0DXG6"/>
<dbReference type="Proteomes" id="UP000231276">
    <property type="component" value="Unassembled WGS sequence"/>
</dbReference>
<dbReference type="PANTHER" id="PTHR30081:SF8">
    <property type="entry name" value="PROTEIN TRANSLOCASE SUBUNIT SECF"/>
    <property type="match status" value="1"/>
</dbReference>
<dbReference type="EMBL" id="PCTS01000039">
    <property type="protein sequence ID" value="PIP86280.1"/>
    <property type="molecule type" value="Genomic_DNA"/>
</dbReference>
<keyword evidence="5 10" id="KW-0812">Transmembrane</keyword>
<evidence type="ECO:0000256" key="3">
    <source>
        <dbReference type="ARBA" id="ARBA00022475"/>
    </source>
</evidence>
<dbReference type="Pfam" id="PF02355">
    <property type="entry name" value="SecD_SecF_C"/>
    <property type="match status" value="1"/>
</dbReference>
<dbReference type="InterPro" id="IPR005665">
    <property type="entry name" value="SecF_bac"/>
</dbReference>
<evidence type="ECO:0000256" key="6">
    <source>
        <dbReference type="ARBA" id="ARBA00022927"/>
    </source>
</evidence>
<evidence type="ECO:0000256" key="1">
    <source>
        <dbReference type="ARBA" id="ARBA00004651"/>
    </source>
</evidence>
<evidence type="ECO:0000259" key="11">
    <source>
        <dbReference type="PROSITE" id="PS50156"/>
    </source>
</evidence>
<dbReference type="InterPro" id="IPR022646">
    <property type="entry name" value="SecD/SecF_CS"/>
</dbReference>
<gene>
    <name evidence="10 12" type="primary">secF</name>
    <name evidence="12" type="ORF">COW82_02810</name>
</gene>
<feature type="transmembrane region" description="Helical" evidence="10">
    <location>
        <begin position="157"/>
        <end position="183"/>
    </location>
</feature>
<comment type="function">
    <text evidence="10">Part of the Sec protein translocase complex. Interacts with the SecYEG preprotein conducting channel. SecDF uses the proton motive force (PMF) to complete protein translocation after the ATP-dependent function of SecA.</text>
</comment>
<dbReference type="InterPro" id="IPR022645">
    <property type="entry name" value="SecD/SecF_bac"/>
</dbReference>
<feature type="transmembrane region" description="Helical" evidence="10">
    <location>
        <begin position="245"/>
        <end position="262"/>
    </location>
</feature>
<keyword evidence="2 10" id="KW-0813">Transport</keyword>
<keyword evidence="6 10" id="KW-0653">Protein transport</keyword>
<evidence type="ECO:0000256" key="5">
    <source>
        <dbReference type="ARBA" id="ARBA00022692"/>
    </source>
</evidence>
<dbReference type="GO" id="GO:0006605">
    <property type="term" value="P:protein targeting"/>
    <property type="evidence" value="ECO:0007669"/>
    <property type="project" value="UniProtKB-UniRule"/>
</dbReference>
<keyword evidence="4" id="KW-0997">Cell inner membrane</keyword>
<dbReference type="GO" id="GO:0065002">
    <property type="term" value="P:intracellular protein transmembrane transport"/>
    <property type="evidence" value="ECO:0007669"/>
    <property type="project" value="UniProtKB-UniRule"/>
</dbReference>
<keyword evidence="3 10" id="KW-1003">Cell membrane</keyword>
<protein>
    <recommendedName>
        <fullName evidence="10">Protein-export membrane protein SecF</fullName>
    </recommendedName>
</protein>
<reference evidence="12 13" key="1">
    <citation type="submission" date="2017-09" db="EMBL/GenBank/DDBJ databases">
        <title>Depth-based differentiation of microbial function through sediment-hosted aquifers and enrichment of novel symbionts in the deep terrestrial subsurface.</title>
        <authorList>
            <person name="Probst A.J."/>
            <person name="Ladd B."/>
            <person name="Jarett J.K."/>
            <person name="Geller-Mcgrath D.E."/>
            <person name="Sieber C.M."/>
            <person name="Emerson J.B."/>
            <person name="Anantharaman K."/>
            <person name="Thomas B.C."/>
            <person name="Malmstrom R."/>
            <person name="Stieglmeier M."/>
            <person name="Klingl A."/>
            <person name="Woyke T."/>
            <person name="Ryan C.M."/>
            <person name="Banfield J.F."/>
        </authorList>
    </citation>
    <scope>NUCLEOTIDE SEQUENCE [LARGE SCALE GENOMIC DNA]</scope>
    <source>
        <strain evidence="12">CG22_combo_CG10-13_8_21_14_all_43_18</strain>
    </source>
</reference>
<evidence type="ECO:0000256" key="4">
    <source>
        <dbReference type="ARBA" id="ARBA00022519"/>
    </source>
</evidence>
<dbReference type="Gene3D" id="1.20.1640.10">
    <property type="entry name" value="Multidrug efflux transporter AcrB transmembrane domain"/>
    <property type="match status" value="1"/>
</dbReference>
<keyword evidence="9 10" id="KW-0472">Membrane</keyword>
<comment type="caution">
    <text evidence="10">Lacks conserved residue(s) required for the propagation of feature annotation.</text>
</comment>
<dbReference type="InterPro" id="IPR048634">
    <property type="entry name" value="SecD_SecF_C"/>
</dbReference>